<organism evidence="14 15">
    <name type="scientific">Bifidobacterium mongoliense DSM 21395</name>
    <dbReference type="NCBI Taxonomy" id="1437603"/>
    <lineage>
        <taxon>Bacteria</taxon>
        <taxon>Bacillati</taxon>
        <taxon>Actinomycetota</taxon>
        <taxon>Actinomycetes</taxon>
        <taxon>Bifidobacteriales</taxon>
        <taxon>Bifidobacteriaceae</taxon>
        <taxon>Bifidobacterium</taxon>
    </lineage>
</organism>
<evidence type="ECO:0000256" key="13">
    <source>
        <dbReference type="ARBA" id="ARBA00042156"/>
    </source>
</evidence>
<dbReference type="Gene3D" id="1.20.1580.10">
    <property type="entry name" value="ABC transporter ATPase like domain"/>
    <property type="match status" value="1"/>
</dbReference>
<dbReference type="PANTHER" id="PTHR43152:SF2">
    <property type="entry name" value="DRUG RESISTANCE ABC TRANSPORTER"/>
    <property type="match status" value="1"/>
</dbReference>
<dbReference type="PANTHER" id="PTHR43152">
    <property type="entry name" value="UVRABC SYSTEM PROTEIN A"/>
    <property type="match status" value="1"/>
</dbReference>
<comment type="caution">
    <text evidence="14">The sequence shown here is derived from an EMBL/GenBank/DDBJ whole genome shotgun (WGS) entry which is preliminary data.</text>
</comment>
<dbReference type="GO" id="GO:0006281">
    <property type="term" value="P:DNA repair"/>
    <property type="evidence" value="ECO:0007669"/>
    <property type="project" value="UniProtKB-KW"/>
</dbReference>
<keyword evidence="3" id="KW-0677">Repeat</keyword>
<sequence length="155" mass="16812">MSNHEIIIEHAATNNLKNVSVRIPKHEITAVTGVSGSGKSSLVFSTLAAQSQRSVNKSYSAYVQQLLPKYPLPSVERMENVPFSLVVGQKPIGGNARSTVGTYSDLYTPLRLLFSRIAKPFIGYSMAYSFNTPSGMCPRCQGLGCSQDHSSRITA</sequence>
<dbReference type="GeneID" id="93094539"/>
<evidence type="ECO:0000256" key="9">
    <source>
        <dbReference type="ARBA" id="ARBA00023125"/>
    </source>
</evidence>
<name>A0A087C4U1_9BIFI</name>
<reference evidence="14 15" key="1">
    <citation type="submission" date="2014-03" db="EMBL/GenBank/DDBJ databases">
        <title>Genomics of Bifidobacteria.</title>
        <authorList>
            <person name="Ventura M."/>
            <person name="Milani C."/>
            <person name="Lugli G.A."/>
        </authorList>
    </citation>
    <scope>NUCLEOTIDE SEQUENCE [LARGE SCALE GENOMIC DNA]</scope>
    <source>
        <strain evidence="14 15">DSM 21395</strain>
    </source>
</reference>
<comment type="subcellular location">
    <subcellularLocation>
        <location evidence="1">Cytoplasm</location>
    </subcellularLocation>
</comment>
<evidence type="ECO:0000256" key="6">
    <source>
        <dbReference type="ARBA" id="ARBA00022769"/>
    </source>
</evidence>
<keyword evidence="6" id="KW-0228">DNA excision</keyword>
<dbReference type="RefSeq" id="WP_033512557.1">
    <property type="nucleotide sequence ID" value="NZ_JDUO01000005.1"/>
</dbReference>
<dbReference type="GO" id="GO:0003677">
    <property type="term" value="F:DNA binding"/>
    <property type="evidence" value="ECO:0007669"/>
    <property type="project" value="UniProtKB-KW"/>
</dbReference>
<evidence type="ECO:0000256" key="5">
    <source>
        <dbReference type="ARBA" id="ARBA00022763"/>
    </source>
</evidence>
<proteinExistence type="inferred from homology"/>
<dbReference type="Gene3D" id="3.40.50.300">
    <property type="entry name" value="P-loop containing nucleotide triphosphate hydrolases"/>
    <property type="match status" value="1"/>
</dbReference>
<evidence type="ECO:0000256" key="8">
    <source>
        <dbReference type="ARBA" id="ARBA00022881"/>
    </source>
</evidence>
<keyword evidence="2" id="KW-0963">Cytoplasm</keyword>
<gene>
    <name evidence="14" type="ORF">BMON_1556</name>
</gene>
<keyword evidence="8" id="KW-0267">Excision nuclease</keyword>
<evidence type="ECO:0000256" key="7">
    <source>
        <dbReference type="ARBA" id="ARBA00022840"/>
    </source>
</evidence>
<keyword evidence="10" id="KW-0234">DNA repair</keyword>
<dbReference type="STRING" id="1437603.GCA_000771525_01498"/>
<dbReference type="Proteomes" id="UP000029082">
    <property type="component" value="Unassembled WGS sequence"/>
</dbReference>
<dbReference type="eggNOG" id="COG0178">
    <property type="taxonomic scope" value="Bacteria"/>
</dbReference>
<dbReference type="GO" id="GO:0004518">
    <property type="term" value="F:nuclease activity"/>
    <property type="evidence" value="ECO:0007669"/>
    <property type="project" value="UniProtKB-KW"/>
</dbReference>
<keyword evidence="7" id="KW-0067">ATP-binding</keyword>
<dbReference type="GO" id="GO:0005737">
    <property type="term" value="C:cytoplasm"/>
    <property type="evidence" value="ECO:0007669"/>
    <property type="project" value="UniProtKB-SubCell"/>
</dbReference>
<dbReference type="GO" id="GO:0005524">
    <property type="term" value="F:ATP binding"/>
    <property type="evidence" value="ECO:0007669"/>
    <property type="project" value="UniProtKB-KW"/>
</dbReference>
<evidence type="ECO:0000256" key="2">
    <source>
        <dbReference type="ARBA" id="ARBA00022490"/>
    </source>
</evidence>
<keyword evidence="15" id="KW-1185">Reference proteome</keyword>
<evidence type="ECO:0000256" key="1">
    <source>
        <dbReference type="ARBA" id="ARBA00004496"/>
    </source>
</evidence>
<dbReference type="EMBL" id="JGZE01000004">
    <property type="protein sequence ID" value="KFI78291.1"/>
    <property type="molecule type" value="Genomic_DNA"/>
</dbReference>
<keyword evidence="5" id="KW-0227">DNA damage</keyword>
<evidence type="ECO:0000256" key="12">
    <source>
        <dbReference type="ARBA" id="ARBA00039316"/>
    </source>
</evidence>
<keyword evidence="9" id="KW-0238">DNA-binding</keyword>
<evidence type="ECO:0000313" key="15">
    <source>
        <dbReference type="Proteomes" id="UP000029082"/>
    </source>
</evidence>
<dbReference type="InterPro" id="IPR027417">
    <property type="entry name" value="P-loop_NTPase"/>
</dbReference>
<dbReference type="AlphaFoldDB" id="A0A087C4U1"/>
<comment type="similarity">
    <text evidence="11">Belongs to the ABC transporter superfamily. UvrA family.</text>
</comment>
<protein>
    <recommendedName>
        <fullName evidence="12">UvrABC system protein A</fullName>
    </recommendedName>
    <alternativeName>
        <fullName evidence="13">Excinuclease ABC subunit A</fullName>
    </alternativeName>
</protein>
<keyword evidence="4" id="KW-0547">Nucleotide-binding</keyword>
<dbReference type="SUPFAM" id="SSF52540">
    <property type="entry name" value="P-loop containing nucleoside triphosphate hydrolases"/>
    <property type="match status" value="1"/>
</dbReference>
<accession>A0A087C4U1</accession>
<evidence type="ECO:0000256" key="11">
    <source>
        <dbReference type="ARBA" id="ARBA00038000"/>
    </source>
</evidence>
<evidence type="ECO:0000256" key="4">
    <source>
        <dbReference type="ARBA" id="ARBA00022741"/>
    </source>
</evidence>
<evidence type="ECO:0000256" key="3">
    <source>
        <dbReference type="ARBA" id="ARBA00022737"/>
    </source>
</evidence>
<evidence type="ECO:0000256" key="10">
    <source>
        <dbReference type="ARBA" id="ARBA00023204"/>
    </source>
</evidence>
<evidence type="ECO:0000313" key="14">
    <source>
        <dbReference type="EMBL" id="KFI78291.1"/>
    </source>
</evidence>